<organism evidence="2 3">
    <name type="scientific">Oceanobacillus kapialis</name>
    <dbReference type="NCBI Taxonomy" id="481353"/>
    <lineage>
        <taxon>Bacteria</taxon>
        <taxon>Bacillati</taxon>
        <taxon>Bacillota</taxon>
        <taxon>Bacilli</taxon>
        <taxon>Bacillales</taxon>
        <taxon>Bacillaceae</taxon>
        <taxon>Oceanobacillus</taxon>
    </lineage>
</organism>
<protein>
    <submittedName>
        <fullName evidence="2">GNAT family N-acetyltransferase</fullName>
        <ecNumber evidence="2">2.3.1.-</ecNumber>
    </submittedName>
</protein>
<dbReference type="EMBL" id="JBHUMX010000042">
    <property type="protein sequence ID" value="MFD2630419.1"/>
    <property type="molecule type" value="Genomic_DNA"/>
</dbReference>
<accession>A0ABW5Q475</accession>
<gene>
    <name evidence="2" type="ORF">ACFSUN_16660</name>
</gene>
<dbReference type="InterPro" id="IPR016181">
    <property type="entry name" value="Acyl_CoA_acyltransferase"/>
</dbReference>
<dbReference type="Proteomes" id="UP001597451">
    <property type="component" value="Unassembled WGS sequence"/>
</dbReference>
<evidence type="ECO:0000259" key="1">
    <source>
        <dbReference type="PROSITE" id="PS51186"/>
    </source>
</evidence>
<dbReference type="Pfam" id="PF00583">
    <property type="entry name" value="Acetyltransf_1"/>
    <property type="match status" value="1"/>
</dbReference>
<dbReference type="Gene3D" id="3.40.630.30">
    <property type="match status" value="1"/>
</dbReference>
<dbReference type="RefSeq" id="WP_379563658.1">
    <property type="nucleotide sequence ID" value="NZ_JBHUMX010000042.1"/>
</dbReference>
<dbReference type="EC" id="2.3.1.-" evidence="2"/>
<keyword evidence="3" id="KW-1185">Reference proteome</keyword>
<keyword evidence="2" id="KW-0012">Acyltransferase</keyword>
<sequence length="112" mass="13199">MLLVRLADKTNVISDFFIMRKFRRQGIGKQVAHRLFEKHKGVWEVKQTNENTPAYAFWKKVISEVAKESFYQEEILEGDLWDGAVLVFQYNNKKTLDASLIEEENTVHFFIS</sequence>
<reference evidence="3" key="1">
    <citation type="journal article" date="2019" name="Int. J. Syst. Evol. Microbiol.">
        <title>The Global Catalogue of Microorganisms (GCM) 10K type strain sequencing project: providing services to taxonomists for standard genome sequencing and annotation.</title>
        <authorList>
            <consortium name="The Broad Institute Genomics Platform"/>
            <consortium name="The Broad Institute Genome Sequencing Center for Infectious Disease"/>
            <person name="Wu L."/>
            <person name="Ma J."/>
        </authorList>
    </citation>
    <scope>NUCLEOTIDE SEQUENCE [LARGE SCALE GENOMIC DNA]</scope>
    <source>
        <strain evidence="3">TISTR 1858</strain>
    </source>
</reference>
<dbReference type="GO" id="GO:0016746">
    <property type="term" value="F:acyltransferase activity"/>
    <property type="evidence" value="ECO:0007669"/>
    <property type="project" value="UniProtKB-KW"/>
</dbReference>
<evidence type="ECO:0000313" key="2">
    <source>
        <dbReference type="EMBL" id="MFD2630419.1"/>
    </source>
</evidence>
<proteinExistence type="predicted"/>
<comment type="caution">
    <text evidence="2">The sequence shown here is derived from an EMBL/GenBank/DDBJ whole genome shotgun (WGS) entry which is preliminary data.</text>
</comment>
<evidence type="ECO:0000313" key="3">
    <source>
        <dbReference type="Proteomes" id="UP001597451"/>
    </source>
</evidence>
<dbReference type="InterPro" id="IPR000182">
    <property type="entry name" value="GNAT_dom"/>
</dbReference>
<feature type="domain" description="N-acetyltransferase" evidence="1">
    <location>
        <begin position="1"/>
        <end position="97"/>
    </location>
</feature>
<name>A0ABW5Q475_9BACI</name>
<dbReference type="SUPFAM" id="SSF55729">
    <property type="entry name" value="Acyl-CoA N-acyltransferases (Nat)"/>
    <property type="match status" value="1"/>
</dbReference>
<keyword evidence="2" id="KW-0808">Transferase</keyword>
<dbReference type="PROSITE" id="PS51186">
    <property type="entry name" value="GNAT"/>
    <property type="match status" value="1"/>
</dbReference>